<proteinExistence type="predicted"/>
<name>A0A418XHS6_9PSED</name>
<dbReference type="AlphaFoldDB" id="A0A418XHS6"/>
<dbReference type="Proteomes" id="UP000284021">
    <property type="component" value="Unassembled WGS sequence"/>
</dbReference>
<accession>A0A418XHS6</accession>
<comment type="caution">
    <text evidence="1">The sequence shown here is derived from an EMBL/GenBank/DDBJ whole genome shotgun (WGS) entry which is preliminary data.</text>
</comment>
<evidence type="ECO:0000313" key="2">
    <source>
        <dbReference type="Proteomes" id="UP000284021"/>
    </source>
</evidence>
<keyword evidence="2" id="KW-1185">Reference proteome</keyword>
<protein>
    <submittedName>
        <fullName evidence="1">Cation transporter</fullName>
    </submittedName>
</protein>
<dbReference type="Pfam" id="PF20090">
    <property type="entry name" value="DUF6482"/>
    <property type="match status" value="1"/>
</dbReference>
<sequence length="99" mass="10974">MNLHDLSSHARAGQIDKLNLISIEGGNYYLLEARVGGRPFTLKDGQGHILHLRSVEHAREVLHSLPQLPPFHLVQAEVHDEMCGMSDDSQKTPGPTSTR</sequence>
<dbReference type="InterPro" id="IPR045508">
    <property type="entry name" value="DUF6482"/>
</dbReference>
<dbReference type="EMBL" id="QYUR01000002">
    <property type="protein sequence ID" value="RJG12000.1"/>
    <property type="molecule type" value="Genomic_DNA"/>
</dbReference>
<evidence type="ECO:0000313" key="1">
    <source>
        <dbReference type="EMBL" id="RJG12000.1"/>
    </source>
</evidence>
<reference evidence="1 2" key="1">
    <citation type="submission" date="2018-09" db="EMBL/GenBank/DDBJ databases">
        <authorList>
            <person name="Zhu H."/>
        </authorList>
    </citation>
    <scope>NUCLEOTIDE SEQUENCE [LARGE SCALE GENOMIC DNA]</scope>
    <source>
        <strain evidence="1 2">K1S02-6</strain>
    </source>
</reference>
<dbReference type="OrthoDB" id="7063376at2"/>
<dbReference type="RefSeq" id="WP_119952345.1">
    <property type="nucleotide sequence ID" value="NZ_QYUR01000002.1"/>
</dbReference>
<gene>
    <name evidence="1" type="ORF">D3879_01345</name>
</gene>
<organism evidence="1 2">
    <name type="scientific">Pseudomonas cavernicola</name>
    <dbReference type="NCBI Taxonomy" id="2320866"/>
    <lineage>
        <taxon>Bacteria</taxon>
        <taxon>Pseudomonadati</taxon>
        <taxon>Pseudomonadota</taxon>
        <taxon>Gammaproteobacteria</taxon>
        <taxon>Pseudomonadales</taxon>
        <taxon>Pseudomonadaceae</taxon>
        <taxon>Pseudomonas</taxon>
    </lineage>
</organism>